<dbReference type="InterPro" id="IPR036005">
    <property type="entry name" value="Creatinase/aminopeptidase-like"/>
</dbReference>
<gene>
    <name evidence="3" type="ORF">KHLLAP_LOCUS3883</name>
</gene>
<dbReference type="EMBL" id="CAUWAG010000006">
    <property type="protein sequence ID" value="CAJ2503415.1"/>
    <property type="molecule type" value="Genomic_DNA"/>
</dbReference>
<proteinExistence type="predicted"/>
<evidence type="ECO:0000259" key="2">
    <source>
        <dbReference type="Pfam" id="PF00557"/>
    </source>
</evidence>
<reference evidence="3" key="1">
    <citation type="submission" date="2023-10" db="EMBL/GenBank/DDBJ databases">
        <authorList>
            <person name="Hackl T."/>
        </authorList>
    </citation>
    <scope>NUCLEOTIDE SEQUENCE</scope>
</reference>
<keyword evidence="1" id="KW-0732">Signal</keyword>
<dbReference type="AlphaFoldDB" id="A0AAI8VEI5"/>
<evidence type="ECO:0000313" key="4">
    <source>
        <dbReference type="Proteomes" id="UP001295740"/>
    </source>
</evidence>
<dbReference type="InterPro" id="IPR000994">
    <property type="entry name" value="Pept_M24"/>
</dbReference>
<dbReference type="Pfam" id="PF00557">
    <property type="entry name" value="Peptidase_M24"/>
    <property type="match status" value="1"/>
</dbReference>
<name>A0AAI8VEI5_9PEZI</name>
<sequence length="453" mass="50934">MRGLRIRLTCLLGIAAICGCVSAAGARKTPQIQTLPSLREQAKVIDGWTEERLELIPGLLRKYGVDAWLMSQREYAEDTVFWALKEATQSSARRRTTMLFVADPPGSYTWIDNTKQVWADLRELFAERRPETVALNTHSEIAFSGGLHAGEFEAIVEGLGEEWTGTFVLEPMLGVEVVATMVGSRLEWYMKMQETAWAIIAEAFSEKVIVPGKSSSWDVEWWMRERIQSLNYTTWFQPGVFILTGEGFPAVTSDDPRGDDPRAPNRPIRYGDLIHTDFGVTALGLNTDTQHLGYVLYPGETEEDVPKGMIDGLKKVNRLQDIVRENMKIGVTGNVILKAALAQMHDEGIEGKIYCHPTGEWGHSAGTVIGMSNLQKNVPVLGDLPLLKNTYYSIELFAEHFVPERNMTIKFAQEEDVYWDDETSSWEWVYGRQEELLLIRTPAEDASQGPAEL</sequence>
<dbReference type="Gene3D" id="3.90.230.10">
    <property type="entry name" value="Creatinase/methionine aminopeptidase superfamily"/>
    <property type="match status" value="1"/>
</dbReference>
<organism evidence="3 4">
    <name type="scientific">Anthostomella pinea</name>
    <dbReference type="NCBI Taxonomy" id="933095"/>
    <lineage>
        <taxon>Eukaryota</taxon>
        <taxon>Fungi</taxon>
        <taxon>Dikarya</taxon>
        <taxon>Ascomycota</taxon>
        <taxon>Pezizomycotina</taxon>
        <taxon>Sordariomycetes</taxon>
        <taxon>Xylariomycetidae</taxon>
        <taxon>Xylariales</taxon>
        <taxon>Xylariaceae</taxon>
        <taxon>Anthostomella</taxon>
    </lineage>
</organism>
<evidence type="ECO:0000313" key="3">
    <source>
        <dbReference type="EMBL" id="CAJ2503415.1"/>
    </source>
</evidence>
<feature type="domain" description="Peptidase M24" evidence="2">
    <location>
        <begin position="200"/>
        <end position="394"/>
    </location>
</feature>
<keyword evidence="4" id="KW-1185">Reference proteome</keyword>
<comment type="caution">
    <text evidence="3">The sequence shown here is derived from an EMBL/GenBank/DDBJ whole genome shotgun (WGS) entry which is preliminary data.</text>
</comment>
<dbReference type="SUPFAM" id="SSF55920">
    <property type="entry name" value="Creatinase/aminopeptidase"/>
    <property type="match status" value="1"/>
</dbReference>
<feature type="signal peptide" evidence="1">
    <location>
        <begin position="1"/>
        <end position="26"/>
    </location>
</feature>
<protein>
    <submittedName>
        <fullName evidence="3">Uu.00g108090.m01.CDS01</fullName>
    </submittedName>
</protein>
<evidence type="ECO:0000256" key="1">
    <source>
        <dbReference type="SAM" id="SignalP"/>
    </source>
</evidence>
<dbReference type="PROSITE" id="PS51257">
    <property type="entry name" value="PROKAR_LIPOPROTEIN"/>
    <property type="match status" value="1"/>
</dbReference>
<dbReference type="Proteomes" id="UP001295740">
    <property type="component" value="Unassembled WGS sequence"/>
</dbReference>
<feature type="chain" id="PRO_5042487412" evidence="1">
    <location>
        <begin position="27"/>
        <end position="453"/>
    </location>
</feature>
<accession>A0AAI8VEI5</accession>